<organism evidence="8 9">
    <name type="scientific">Paraconiothyrium brasiliense</name>
    <dbReference type="NCBI Taxonomy" id="300254"/>
    <lineage>
        <taxon>Eukaryota</taxon>
        <taxon>Fungi</taxon>
        <taxon>Dikarya</taxon>
        <taxon>Ascomycota</taxon>
        <taxon>Pezizomycotina</taxon>
        <taxon>Dothideomycetes</taxon>
        <taxon>Pleosporomycetidae</taxon>
        <taxon>Pleosporales</taxon>
        <taxon>Massarineae</taxon>
        <taxon>Didymosphaeriaceae</taxon>
        <taxon>Paraconiothyrium</taxon>
    </lineage>
</organism>
<keyword evidence="2" id="KW-0597">Phosphoprotein</keyword>
<proteinExistence type="inferred from homology"/>
<feature type="domain" description="Ubiquitin-like protease family profile" evidence="7">
    <location>
        <begin position="234"/>
        <end position="553"/>
    </location>
</feature>
<dbReference type="PANTHER" id="PTHR46896">
    <property type="entry name" value="SENTRIN-SPECIFIC PROTEASE"/>
    <property type="match status" value="1"/>
</dbReference>
<dbReference type="Proteomes" id="UP001521785">
    <property type="component" value="Unassembled WGS sequence"/>
</dbReference>
<feature type="compositionally biased region" description="Basic and acidic residues" evidence="6">
    <location>
        <begin position="348"/>
        <end position="365"/>
    </location>
</feature>
<dbReference type="SUPFAM" id="SSF54001">
    <property type="entry name" value="Cysteine proteinases"/>
    <property type="match status" value="1"/>
</dbReference>
<keyword evidence="3" id="KW-0645">Protease</keyword>
<dbReference type="InterPro" id="IPR038765">
    <property type="entry name" value="Papain-like_cys_pep_sf"/>
</dbReference>
<dbReference type="PANTHER" id="PTHR46896:SF3">
    <property type="entry name" value="FI06413P-RELATED"/>
    <property type="match status" value="1"/>
</dbReference>
<comment type="similarity">
    <text evidence="1">Belongs to the peptidase C48 family.</text>
</comment>
<gene>
    <name evidence="8" type="ORF">SLS60_008552</name>
</gene>
<feature type="compositionally biased region" description="Basic and acidic residues" evidence="6">
    <location>
        <begin position="698"/>
        <end position="707"/>
    </location>
</feature>
<evidence type="ECO:0000256" key="1">
    <source>
        <dbReference type="ARBA" id="ARBA00005234"/>
    </source>
</evidence>
<dbReference type="InterPro" id="IPR051947">
    <property type="entry name" value="Sentrin-specific_protease"/>
</dbReference>
<feature type="compositionally biased region" description="Basic and acidic residues" evidence="6">
    <location>
        <begin position="599"/>
        <end position="616"/>
    </location>
</feature>
<feature type="compositionally biased region" description="Basic and acidic residues" evidence="6">
    <location>
        <begin position="646"/>
        <end position="658"/>
    </location>
</feature>
<evidence type="ECO:0000256" key="2">
    <source>
        <dbReference type="ARBA" id="ARBA00022553"/>
    </source>
</evidence>
<evidence type="ECO:0000256" key="5">
    <source>
        <dbReference type="ARBA" id="ARBA00022801"/>
    </source>
</evidence>
<sequence length="951" mass="105717">MPPWPLRWARAHNFNGTDQDLFLDSKVSNEYRITSSDPNDIIYGISFKKVLTAQSDHRSRIRLTGSADAAGVQYIVDLEFENQDNLTTFETALANSITTKSLAPKSRDFMKTIFQKPLAVISTSPNAALLPRGGDEVVKVPNGVRRSRLLDNLAPENGDPTSQKSLTSARIPTHNNTPQRTSERPIRSTRATQAHTVDLGDFEDEPEVERYSQIHGLGPPWKKQLNYGSGRRRAVVDFTDLERLDNGQFLNDQLIDFYLLYLFDQMKVPREKVYIFNTHFFTTLTRKIPGQKGLINYQGVARWTSKEDIFSYDYIVVPINQDIHWYLAIICNVSNIARTPAIEDLTKSERLVSSETPHERNRESPAGHVMKAGDPQSMPPPVLVDAPSKPSAPRTVDEVVDPDDSDLNIVDPRATGPDSGRHVPSDRSSVAESPAAETAQLNKLSLNDSKPEGILLSSGSSLSPKKAKRRLGPPPKKWDLDQPVIVVLDSLGGGAKSPAVRVLKEYMIAEGQEKRGMEAKISQNAYYAKESQIPQQQNFSDCGVYLLGYAQKFFENPDVFKNRLLSGEMHVETDWPDMAMPDMRAAMRDILQKLNTEQEAERERAKQQKKQDKKNGATDAAVNTKNNVEQKPIVAEKEGNANATVDVKEAPAHGKEKLPTLASTQEHPRLASPFQPRRPTKRERSPSSSVAAPIKPDVVCDVKRKETPAASGQQASPIAVPRKSRSPIVLITSPVRKSPKRSRRETVVENSPNDTVQKKLRIEPTPVKDFMEGEPRIVGIHSPGLKAESLPKKRPKTPTLAPPRGASLPAKGSSRDPIPLDDSQEIQVSATEAIPHGTKRSPQGPDFIITTPKSAKVTRLPPKRQHQQHMSSPAKVTVERGSPVRRRETRSANHSPDAIDELEAHLQRAQARSSLSYRNDPPTRSRFRAKTPDDDIPEKTIEVPETPPHDA</sequence>
<protein>
    <recommendedName>
        <fullName evidence="7">Ubiquitin-like protease family profile domain-containing protein</fullName>
    </recommendedName>
</protein>
<evidence type="ECO:0000259" key="7">
    <source>
        <dbReference type="PROSITE" id="PS50600"/>
    </source>
</evidence>
<dbReference type="PROSITE" id="PS50600">
    <property type="entry name" value="ULP_PROTEASE"/>
    <property type="match status" value="1"/>
</dbReference>
<feature type="region of interest" description="Disordered" evidence="6">
    <location>
        <begin position="348"/>
        <end position="476"/>
    </location>
</feature>
<keyword evidence="4" id="KW-0833">Ubl conjugation pathway</keyword>
<comment type="caution">
    <text evidence="8">The sequence shown here is derived from an EMBL/GenBank/DDBJ whole genome shotgun (WGS) entry which is preliminary data.</text>
</comment>
<feature type="region of interest" description="Disordered" evidence="6">
    <location>
        <begin position="597"/>
        <end position="951"/>
    </location>
</feature>
<evidence type="ECO:0000313" key="8">
    <source>
        <dbReference type="EMBL" id="KAL1596970.1"/>
    </source>
</evidence>
<name>A0ABR3QXT0_9PLEO</name>
<dbReference type="EMBL" id="JAKJXO020000013">
    <property type="protein sequence ID" value="KAL1596970.1"/>
    <property type="molecule type" value="Genomic_DNA"/>
</dbReference>
<keyword evidence="5" id="KW-0378">Hydrolase</keyword>
<keyword evidence="9" id="KW-1185">Reference proteome</keyword>
<feature type="compositionally biased region" description="Basic and acidic residues" evidence="6">
    <location>
        <begin position="930"/>
        <end position="951"/>
    </location>
</feature>
<dbReference type="Pfam" id="PF02902">
    <property type="entry name" value="Peptidase_C48"/>
    <property type="match status" value="1"/>
</dbReference>
<accession>A0ABR3QXT0</accession>
<feature type="compositionally biased region" description="Polar residues" evidence="6">
    <location>
        <begin position="439"/>
        <end position="448"/>
    </location>
</feature>
<evidence type="ECO:0000256" key="4">
    <source>
        <dbReference type="ARBA" id="ARBA00022786"/>
    </source>
</evidence>
<evidence type="ECO:0000256" key="3">
    <source>
        <dbReference type="ARBA" id="ARBA00022670"/>
    </source>
</evidence>
<evidence type="ECO:0000313" key="9">
    <source>
        <dbReference type="Proteomes" id="UP001521785"/>
    </source>
</evidence>
<dbReference type="Gene3D" id="3.40.395.10">
    <property type="entry name" value="Adenoviral Proteinase, Chain A"/>
    <property type="match status" value="1"/>
</dbReference>
<dbReference type="InterPro" id="IPR003653">
    <property type="entry name" value="Peptidase_C48_C"/>
</dbReference>
<evidence type="ECO:0000256" key="6">
    <source>
        <dbReference type="SAM" id="MobiDB-lite"/>
    </source>
</evidence>
<feature type="region of interest" description="Disordered" evidence="6">
    <location>
        <begin position="148"/>
        <end position="189"/>
    </location>
</feature>
<reference evidence="8 9" key="1">
    <citation type="submission" date="2024-02" db="EMBL/GenBank/DDBJ databases">
        <title>De novo assembly and annotation of 12 fungi associated with fruit tree decline syndrome in Ontario, Canada.</title>
        <authorList>
            <person name="Sulman M."/>
            <person name="Ellouze W."/>
            <person name="Ilyukhin E."/>
        </authorList>
    </citation>
    <scope>NUCLEOTIDE SEQUENCE [LARGE SCALE GENOMIC DNA]</scope>
    <source>
        <strain evidence="8 9">M42-189</strain>
    </source>
</reference>
<feature type="compositionally biased region" description="Polar residues" evidence="6">
    <location>
        <begin position="159"/>
        <end position="180"/>
    </location>
</feature>